<reference evidence="1 2" key="1">
    <citation type="submission" date="2024-05" db="EMBL/GenBank/DDBJ databases">
        <title>Culex pipiens pipiens assembly and annotation.</title>
        <authorList>
            <person name="Alout H."/>
            <person name="Durand T."/>
        </authorList>
    </citation>
    <scope>NUCLEOTIDE SEQUENCE [LARGE SCALE GENOMIC DNA]</scope>
    <source>
        <strain evidence="1">HA-2024</strain>
        <tissue evidence="1">Whole body</tissue>
    </source>
</reference>
<protein>
    <submittedName>
        <fullName evidence="1">Uncharacterized protein</fullName>
    </submittedName>
</protein>
<name>A0ABD1D8K5_CULPP</name>
<organism evidence="1 2">
    <name type="scientific">Culex pipiens pipiens</name>
    <name type="common">Northern house mosquito</name>
    <dbReference type="NCBI Taxonomy" id="38569"/>
    <lineage>
        <taxon>Eukaryota</taxon>
        <taxon>Metazoa</taxon>
        <taxon>Ecdysozoa</taxon>
        <taxon>Arthropoda</taxon>
        <taxon>Hexapoda</taxon>
        <taxon>Insecta</taxon>
        <taxon>Pterygota</taxon>
        <taxon>Neoptera</taxon>
        <taxon>Endopterygota</taxon>
        <taxon>Diptera</taxon>
        <taxon>Nematocera</taxon>
        <taxon>Culicoidea</taxon>
        <taxon>Culicidae</taxon>
        <taxon>Culicinae</taxon>
        <taxon>Culicini</taxon>
        <taxon>Culex</taxon>
        <taxon>Culex</taxon>
    </lineage>
</organism>
<comment type="caution">
    <text evidence="1">The sequence shown here is derived from an EMBL/GenBank/DDBJ whole genome shotgun (WGS) entry which is preliminary data.</text>
</comment>
<proteinExistence type="predicted"/>
<dbReference type="EMBL" id="JBEHCU010006935">
    <property type="protein sequence ID" value="KAL1395897.1"/>
    <property type="molecule type" value="Genomic_DNA"/>
</dbReference>
<gene>
    <name evidence="1" type="ORF">pipiens_010902</name>
</gene>
<evidence type="ECO:0000313" key="2">
    <source>
        <dbReference type="Proteomes" id="UP001562425"/>
    </source>
</evidence>
<sequence>MEDNFTNIEAGTVAVEDGGVPPVARVPSTRRRNVVTQHGSYRTVDEENIVVLVRCHTPQPKEEDGEEQVVWFEDFFEPTEEESGAEVHSLQSSP</sequence>
<evidence type="ECO:0000313" key="1">
    <source>
        <dbReference type="EMBL" id="KAL1395897.1"/>
    </source>
</evidence>
<keyword evidence="2" id="KW-1185">Reference proteome</keyword>
<dbReference type="AlphaFoldDB" id="A0ABD1D8K5"/>
<accession>A0ABD1D8K5</accession>
<dbReference type="Proteomes" id="UP001562425">
    <property type="component" value="Unassembled WGS sequence"/>
</dbReference>